<organism evidence="1 2">
    <name type="scientific">Plesiocystis pacifica SIR-1</name>
    <dbReference type="NCBI Taxonomy" id="391625"/>
    <lineage>
        <taxon>Bacteria</taxon>
        <taxon>Pseudomonadati</taxon>
        <taxon>Myxococcota</taxon>
        <taxon>Polyangia</taxon>
        <taxon>Nannocystales</taxon>
        <taxon>Nannocystaceae</taxon>
        <taxon>Plesiocystis</taxon>
    </lineage>
</organism>
<evidence type="ECO:0000313" key="2">
    <source>
        <dbReference type="Proteomes" id="UP000005801"/>
    </source>
</evidence>
<dbReference type="InterPro" id="IPR007438">
    <property type="entry name" value="DUF488"/>
</dbReference>
<keyword evidence="2" id="KW-1185">Reference proteome</keyword>
<proteinExistence type="predicted"/>
<gene>
    <name evidence="1" type="ORF">PPSIR1_02571</name>
</gene>
<accession>A6G478</accession>
<reference evidence="1 2" key="1">
    <citation type="submission" date="2007-06" db="EMBL/GenBank/DDBJ databases">
        <authorList>
            <person name="Shimkets L."/>
            <person name="Ferriera S."/>
            <person name="Johnson J."/>
            <person name="Kravitz S."/>
            <person name="Beeson K."/>
            <person name="Sutton G."/>
            <person name="Rogers Y.-H."/>
            <person name="Friedman R."/>
            <person name="Frazier M."/>
            <person name="Venter J.C."/>
        </authorList>
    </citation>
    <scope>NUCLEOTIDE SEQUENCE [LARGE SCALE GENOMIC DNA]</scope>
    <source>
        <strain evidence="1 2">SIR-1</strain>
    </source>
</reference>
<dbReference type="AlphaFoldDB" id="A6G478"/>
<sequence>MLAALGFDALLSDLDVRRIVDLRVAPSFLRLGLRGREFVRRAEHFGADYIHLAALANRFAGESWDGERYRQRLERHYQENWEAVAQLRGLVEDGPVLLITAERSGLEQELLLGALGRLSPGFEVRELAGT</sequence>
<dbReference type="STRING" id="391625.PPSIR1_02571"/>
<protein>
    <submittedName>
        <fullName evidence="1">Uncharacterized protein</fullName>
    </submittedName>
</protein>
<dbReference type="Pfam" id="PF04343">
    <property type="entry name" value="DUF488"/>
    <property type="match status" value="1"/>
</dbReference>
<name>A6G478_9BACT</name>
<evidence type="ECO:0000313" key="1">
    <source>
        <dbReference type="EMBL" id="EDM79401.1"/>
    </source>
</evidence>
<dbReference type="Proteomes" id="UP000005801">
    <property type="component" value="Unassembled WGS sequence"/>
</dbReference>
<dbReference type="EMBL" id="ABCS01000020">
    <property type="protein sequence ID" value="EDM79401.1"/>
    <property type="molecule type" value="Genomic_DNA"/>
</dbReference>
<comment type="caution">
    <text evidence="1">The sequence shown here is derived from an EMBL/GenBank/DDBJ whole genome shotgun (WGS) entry which is preliminary data.</text>
</comment>